<dbReference type="PANTHER" id="PTHR45909:SF1">
    <property type="entry name" value="ADP-RIBOSYLATION FACTOR-RELATED PROTEIN 1"/>
    <property type="match status" value="1"/>
</dbReference>
<keyword evidence="10" id="KW-0675">Receptor</keyword>
<evidence type="ECO:0000313" key="12">
    <source>
        <dbReference type="EMBL" id="KAF7384222.1"/>
    </source>
</evidence>
<dbReference type="GO" id="GO:0005525">
    <property type="term" value="F:GTP binding"/>
    <property type="evidence" value="ECO:0007669"/>
    <property type="project" value="UniProtKB-KW"/>
</dbReference>
<evidence type="ECO:0000256" key="7">
    <source>
        <dbReference type="ARBA" id="ARBA00022989"/>
    </source>
</evidence>
<dbReference type="PANTHER" id="PTHR45909">
    <property type="entry name" value="ADP-RIBOSYLATION FACTOR-RELATED PROTEIN 1"/>
    <property type="match status" value="1"/>
</dbReference>
<evidence type="ECO:0000256" key="3">
    <source>
        <dbReference type="ARBA" id="ARBA00020256"/>
    </source>
</evidence>
<keyword evidence="8" id="KW-0342">GTP-binding</keyword>
<name>A0A834JBN0_VESVU</name>
<dbReference type="Gene3D" id="3.40.50.300">
    <property type="entry name" value="P-loop containing nucleotide triphosphate hydrolases"/>
    <property type="match status" value="1"/>
</dbReference>
<proteinExistence type="inferred from homology"/>
<dbReference type="AlphaFoldDB" id="A0A834JBN0"/>
<dbReference type="PROSITE" id="PS51417">
    <property type="entry name" value="ARF"/>
    <property type="match status" value="1"/>
</dbReference>
<organism evidence="12 13">
    <name type="scientific">Vespula vulgaris</name>
    <name type="common">Yellow jacket</name>
    <name type="synonym">Wasp</name>
    <dbReference type="NCBI Taxonomy" id="7454"/>
    <lineage>
        <taxon>Eukaryota</taxon>
        <taxon>Metazoa</taxon>
        <taxon>Ecdysozoa</taxon>
        <taxon>Arthropoda</taxon>
        <taxon>Hexapoda</taxon>
        <taxon>Insecta</taxon>
        <taxon>Pterygota</taxon>
        <taxon>Neoptera</taxon>
        <taxon>Endopterygota</taxon>
        <taxon>Hymenoptera</taxon>
        <taxon>Apocrita</taxon>
        <taxon>Aculeata</taxon>
        <taxon>Vespoidea</taxon>
        <taxon>Vespidae</taxon>
        <taxon>Vespinae</taxon>
        <taxon>Vespula</taxon>
    </lineage>
</organism>
<comment type="subcellular location">
    <subcellularLocation>
        <location evidence="1">Endoplasmic reticulum membrane</location>
        <topology evidence="1">Single-pass membrane protein</topology>
    </subcellularLocation>
</comment>
<dbReference type="GO" id="GO:0006886">
    <property type="term" value="P:intracellular protein transport"/>
    <property type="evidence" value="ECO:0007669"/>
    <property type="project" value="TreeGrafter"/>
</dbReference>
<evidence type="ECO:0000256" key="1">
    <source>
        <dbReference type="ARBA" id="ARBA00004389"/>
    </source>
</evidence>
<keyword evidence="13" id="KW-1185">Reference proteome</keyword>
<gene>
    <name evidence="12" type="ORF">HZH66_012472</name>
</gene>
<protein>
    <recommendedName>
        <fullName evidence="3">Signal recognition particle receptor subunit beta</fullName>
    </recommendedName>
</protein>
<comment type="caution">
    <text evidence="12">The sequence shown here is derived from an EMBL/GenBank/DDBJ whole genome shotgun (WGS) entry which is preliminary data.</text>
</comment>
<evidence type="ECO:0000256" key="6">
    <source>
        <dbReference type="ARBA" id="ARBA00022824"/>
    </source>
</evidence>
<dbReference type="GO" id="GO:0003924">
    <property type="term" value="F:GTPase activity"/>
    <property type="evidence" value="ECO:0007669"/>
    <property type="project" value="TreeGrafter"/>
</dbReference>
<evidence type="ECO:0000256" key="8">
    <source>
        <dbReference type="ARBA" id="ARBA00023134"/>
    </source>
</evidence>
<dbReference type="Pfam" id="PF09439">
    <property type="entry name" value="SRPRB"/>
    <property type="match status" value="1"/>
</dbReference>
<evidence type="ECO:0000256" key="2">
    <source>
        <dbReference type="ARBA" id="ARBA00005619"/>
    </source>
</evidence>
<dbReference type="GO" id="GO:0005794">
    <property type="term" value="C:Golgi apparatus"/>
    <property type="evidence" value="ECO:0007669"/>
    <property type="project" value="TreeGrafter"/>
</dbReference>
<keyword evidence="9 11" id="KW-0472">Membrane</keyword>
<evidence type="ECO:0000256" key="10">
    <source>
        <dbReference type="ARBA" id="ARBA00023170"/>
    </source>
</evidence>
<keyword evidence="7 11" id="KW-1133">Transmembrane helix</keyword>
<sequence length="252" mass="28556">MEERMKPLLQENANSELIGILVAVLAIVITLVLFTIWRRRKSVGQNIILTGLSDAGKTLIYARLLCSKFVQTHTSVKENIGDININNNTLRIVDIPGDERLRYKFFDKYKISAKGIIFVIDSVTFQKNIKDVAEYLYNLLSDIDGHKKLPILILCNKQDQTMAKGCSVIKSLLEKELNLLRLTKTNQLEATDATSSNIFLGKSNKDFEFDHLNSKVEFAESSAFTKDLETPAHIEALDAWLQNVIKINKKLK</sequence>
<evidence type="ECO:0000313" key="13">
    <source>
        <dbReference type="Proteomes" id="UP000614350"/>
    </source>
</evidence>
<dbReference type="SUPFAM" id="SSF52540">
    <property type="entry name" value="P-loop containing nucleoside triphosphate hydrolases"/>
    <property type="match status" value="1"/>
</dbReference>
<dbReference type="GO" id="GO:0043001">
    <property type="term" value="P:Golgi to plasma membrane protein transport"/>
    <property type="evidence" value="ECO:0007669"/>
    <property type="project" value="TreeGrafter"/>
</dbReference>
<dbReference type="EMBL" id="JACSEA010000016">
    <property type="protein sequence ID" value="KAF7384222.1"/>
    <property type="molecule type" value="Genomic_DNA"/>
</dbReference>
<evidence type="ECO:0000256" key="11">
    <source>
        <dbReference type="SAM" id="Phobius"/>
    </source>
</evidence>
<keyword evidence="6" id="KW-0256">Endoplasmic reticulum</keyword>
<evidence type="ECO:0000256" key="5">
    <source>
        <dbReference type="ARBA" id="ARBA00022741"/>
    </source>
</evidence>
<dbReference type="CDD" id="cd04105">
    <property type="entry name" value="SR_beta"/>
    <property type="match status" value="1"/>
</dbReference>
<reference evidence="12" key="1">
    <citation type="journal article" date="2020" name="G3 (Bethesda)">
        <title>High-Quality Assemblies for Three Invasive Social Wasps from the &lt;i&gt;Vespula&lt;/i&gt; Genus.</title>
        <authorList>
            <person name="Harrop T.W.R."/>
            <person name="Guhlin J."/>
            <person name="McLaughlin G.M."/>
            <person name="Permina E."/>
            <person name="Stockwell P."/>
            <person name="Gilligan J."/>
            <person name="Le Lec M.F."/>
            <person name="Gruber M.A.M."/>
            <person name="Quinn O."/>
            <person name="Lovegrove M."/>
            <person name="Duncan E.J."/>
            <person name="Remnant E.J."/>
            <person name="Van Eeckhoven J."/>
            <person name="Graham B."/>
            <person name="Knapp R.A."/>
            <person name="Langford K.W."/>
            <person name="Kronenberg Z."/>
            <person name="Press M.O."/>
            <person name="Eacker S.M."/>
            <person name="Wilson-Rankin E.E."/>
            <person name="Purcell J."/>
            <person name="Lester P.J."/>
            <person name="Dearden P.K."/>
        </authorList>
    </citation>
    <scope>NUCLEOTIDE SEQUENCE</scope>
    <source>
        <strain evidence="12">Marl-1</strain>
    </source>
</reference>
<dbReference type="SMART" id="SM00177">
    <property type="entry name" value="ARF"/>
    <property type="match status" value="1"/>
</dbReference>
<accession>A0A834JBN0</accession>
<dbReference type="InterPro" id="IPR027417">
    <property type="entry name" value="P-loop_NTPase"/>
</dbReference>
<keyword evidence="5" id="KW-0547">Nucleotide-binding</keyword>
<comment type="similarity">
    <text evidence="2">Belongs to the SRP receptor beta subunit family.</text>
</comment>
<dbReference type="InterPro" id="IPR024156">
    <property type="entry name" value="Small_GTPase_ARF"/>
</dbReference>
<dbReference type="Proteomes" id="UP000614350">
    <property type="component" value="Unassembled WGS sequence"/>
</dbReference>
<dbReference type="GO" id="GO:0005789">
    <property type="term" value="C:endoplasmic reticulum membrane"/>
    <property type="evidence" value="ECO:0007669"/>
    <property type="project" value="UniProtKB-SubCell"/>
</dbReference>
<evidence type="ECO:0000256" key="4">
    <source>
        <dbReference type="ARBA" id="ARBA00022692"/>
    </source>
</evidence>
<keyword evidence="4 11" id="KW-0812">Transmembrane</keyword>
<feature type="transmembrane region" description="Helical" evidence="11">
    <location>
        <begin position="17"/>
        <end position="37"/>
    </location>
</feature>
<dbReference type="InterPro" id="IPR019009">
    <property type="entry name" value="SRP_receptor_beta_su"/>
</dbReference>
<evidence type="ECO:0000256" key="9">
    <source>
        <dbReference type="ARBA" id="ARBA00023136"/>
    </source>
</evidence>
<dbReference type="GO" id="GO:0034067">
    <property type="term" value="P:protein localization to Golgi apparatus"/>
    <property type="evidence" value="ECO:0007669"/>
    <property type="project" value="TreeGrafter"/>
</dbReference>